<reference evidence="4" key="1">
    <citation type="submission" date="2023-10" db="EMBL/GenBank/DDBJ databases">
        <title>Chromosome-level genome of the transformable northern wattle, Acacia crassicarpa.</title>
        <authorList>
            <person name="Massaro I."/>
            <person name="Sinha N.R."/>
            <person name="Poethig S."/>
            <person name="Leichty A.R."/>
        </authorList>
    </citation>
    <scope>NUCLEOTIDE SEQUENCE</scope>
    <source>
        <strain evidence="4">Acra3RX</strain>
        <tissue evidence="4">Leaf</tissue>
    </source>
</reference>
<evidence type="ECO:0000259" key="3">
    <source>
        <dbReference type="Pfam" id="PF08574"/>
    </source>
</evidence>
<evidence type="ECO:0000256" key="1">
    <source>
        <dbReference type="ARBA" id="ARBA00010218"/>
    </source>
</evidence>
<dbReference type="AlphaFoldDB" id="A0AAE1TEF6"/>
<dbReference type="PANTHER" id="PTHR31934">
    <property type="entry name" value="ALPHA/BETA-HYDROLASES SUPERFAMILY PROTEIN"/>
    <property type="match status" value="1"/>
</dbReference>
<accession>A0AAE1TEF6</accession>
<comment type="similarity">
    <text evidence="1">Belongs to the IWR1/SLC7A6OS family.</text>
</comment>
<protein>
    <recommendedName>
        <fullName evidence="3">Transcription factor Iwr1 domain-containing protein</fullName>
    </recommendedName>
</protein>
<dbReference type="Proteomes" id="UP001293593">
    <property type="component" value="Unassembled WGS sequence"/>
</dbReference>
<feature type="region of interest" description="Disordered" evidence="2">
    <location>
        <begin position="252"/>
        <end position="365"/>
    </location>
</feature>
<gene>
    <name evidence="4" type="ORF">QN277_012299</name>
</gene>
<dbReference type="Pfam" id="PF08574">
    <property type="entry name" value="Iwr1"/>
    <property type="match status" value="1"/>
</dbReference>
<feature type="compositionally biased region" description="Basic and acidic residues" evidence="2">
    <location>
        <begin position="317"/>
        <end position="327"/>
    </location>
</feature>
<dbReference type="PANTHER" id="PTHR31934:SF2">
    <property type="entry name" value="RNA-DIRECTED DNA METHYLATION 4"/>
    <property type="match status" value="1"/>
</dbReference>
<dbReference type="InterPro" id="IPR013883">
    <property type="entry name" value="TF_Iwr1_dom"/>
</dbReference>
<organism evidence="4 5">
    <name type="scientific">Acacia crassicarpa</name>
    <name type="common">northern wattle</name>
    <dbReference type="NCBI Taxonomy" id="499986"/>
    <lineage>
        <taxon>Eukaryota</taxon>
        <taxon>Viridiplantae</taxon>
        <taxon>Streptophyta</taxon>
        <taxon>Embryophyta</taxon>
        <taxon>Tracheophyta</taxon>
        <taxon>Spermatophyta</taxon>
        <taxon>Magnoliopsida</taxon>
        <taxon>eudicotyledons</taxon>
        <taxon>Gunneridae</taxon>
        <taxon>Pentapetalae</taxon>
        <taxon>rosids</taxon>
        <taxon>fabids</taxon>
        <taxon>Fabales</taxon>
        <taxon>Fabaceae</taxon>
        <taxon>Caesalpinioideae</taxon>
        <taxon>mimosoid clade</taxon>
        <taxon>Acacieae</taxon>
        <taxon>Acacia</taxon>
    </lineage>
</organism>
<feature type="compositionally biased region" description="Acidic residues" evidence="2">
    <location>
        <begin position="350"/>
        <end position="359"/>
    </location>
</feature>
<feature type="domain" description="Transcription factor Iwr1" evidence="3">
    <location>
        <begin position="221"/>
        <end position="283"/>
    </location>
</feature>
<dbReference type="EMBL" id="JAWXYG010000002">
    <property type="protein sequence ID" value="KAK4280715.1"/>
    <property type="molecule type" value="Genomic_DNA"/>
</dbReference>
<keyword evidence="5" id="KW-1185">Reference proteome</keyword>
<sequence length="365" mass="41814">MAGVGEGSSAAATSKPVVVRVKRKSFQSPIDAFWLEINERPLKRPLVDFANLSLSDSFTQKEELNTKKVFVQHVETVSIPDVTFDVVQHFMDSGSSGASECKSKIVERKELLKKDNKHDQLLLKAKEKHESTARNARFEQIWKSRRGNKESVHAKALQEICHFYDVVRVDEEKNNKAQQQQEHISLEDQRLLCSYLPLLKEFIPDAAVEIESDMRAHHEQDDYVYDIYTVNEEMDMTVEDTSYSYPLVQVDEDDDYYDGPQELDYESDDSNDENNPLNDYPDEISEGEDEEDNEDSDDDSDERESRNAASDESSAEEDFRHVFSKDDGDTDLLNDEDFADDYVGNHDVDGGTDDEEEEDGRGSYQ</sequence>
<name>A0AAE1TEF6_9FABA</name>
<evidence type="ECO:0000313" key="5">
    <source>
        <dbReference type="Proteomes" id="UP001293593"/>
    </source>
</evidence>
<proteinExistence type="inferred from homology"/>
<feature type="compositionally biased region" description="Acidic residues" evidence="2">
    <location>
        <begin position="328"/>
        <end position="340"/>
    </location>
</feature>
<feature type="compositionally biased region" description="Acidic residues" evidence="2">
    <location>
        <begin position="252"/>
        <end position="272"/>
    </location>
</feature>
<comment type="caution">
    <text evidence="4">The sequence shown here is derived from an EMBL/GenBank/DDBJ whole genome shotgun (WGS) entry which is preliminary data.</text>
</comment>
<evidence type="ECO:0000256" key="2">
    <source>
        <dbReference type="SAM" id="MobiDB-lite"/>
    </source>
</evidence>
<evidence type="ECO:0000313" key="4">
    <source>
        <dbReference type="EMBL" id="KAK4280715.1"/>
    </source>
</evidence>
<feature type="compositionally biased region" description="Acidic residues" evidence="2">
    <location>
        <begin position="280"/>
        <end position="302"/>
    </location>
</feature>